<dbReference type="AlphaFoldDB" id="A0A7W3PDR8"/>
<name>A0A7W3PDR8_9MICO</name>
<accession>A0A7W3PDR8</accession>
<keyword evidence="9" id="KW-1185">Reference proteome</keyword>
<protein>
    <recommendedName>
        <fullName evidence="7">Sec-independent protein translocase protein TatC</fullName>
    </recommendedName>
</protein>
<organism evidence="8 9">
    <name type="scientific">Promicromonospora sukumoe</name>
    <dbReference type="NCBI Taxonomy" id="88382"/>
    <lineage>
        <taxon>Bacteria</taxon>
        <taxon>Bacillati</taxon>
        <taxon>Actinomycetota</taxon>
        <taxon>Actinomycetes</taxon>
        <taxon>Micrococcales</taxon>
        <taxon>Promicromonosporaceae</taxon>
        <taxon>Promicromonospora</taxon>
    </lineage>
</organism>
<evidence type="ECO:0000256" key="4">
    <source>
        <dbReference type="ARBA" id="ARBA00022989"/>
    </source>
</evidence>
<comment type="subunit">
    <text evidence="7">The Tat system comprises two distinct complexes: a TatABC complex, containing multiple copies of TatA, TatB and TatC subunits, and a separate TatA complex, containing only TatA subunits. Substrates initially bind to the TatABC complex, which probably triggers association of the separate TatA complex to form the active translocon.</text>
</comment>
<dbReference type="GO" id="GO:0009977">
    <property type="term" value="F:proton motive force dependent protein transmembrane transporter activity"/>
    <property type="evidence" value="ECO:0007669"/>
    <property type="project" value="TreeGrafter"/>
</dbReference>
<evidence type="ECO:0000256" key="2">
    <source>
        <dbReference type="ARBA" id="ARBA00022692"/>
    </source>
</evidence>
<proteinExistence type="inferred from homology"/>
<dbReference type="NCBIfam" id="TIGR00945">
    <property type="entry name" value="tatC"/>
    <property type="match status" value="1"/>
</dbReference>
<evidence type="ECO:0000256" key="1">
    <source>
        <dbReference type="ARBA" id="ARBA00004141"/>
    </source>
</evidence>
<comment type="similarity">
    <text evidence="7">Belongs to the TatC family.</text>
</comment>
<sequence>MARTRRASDGRMPLLEHLLELRKRFVLIALGLVVGAIAGWLLYDPLLVLLQRPLVVAEEMRGNEMTLNFAGPMAALDLKIKSSLFLAVFLTCPWWLYQVWAFITPGLNKSEKKYAYGFVGAAFPLFLGGAYMAWLVFPHAIQILSGFLPDDATAFTNAQEYLSLVMRLLIAFGLAFLSPVLLVGLNFAGLLSGKALLAGWRWAILVAFTFAAIITPTPDALTMILVALPICVLYFAAVGVSVLHDRRVEKRFADAEV</sequence>
<feature type="transmembrane region" description="Helical" evidence="7">
    <location>
        <begin position="161"/>
        <end position="183"/>
    </location>
</feature>
<keyword evidence="7" id="KW-1003">Cell membrane</keyword>
<keyword evidence="2 7" id="KW-0812">Transmembrane</keyword>
<keyword evidence="4 7" id="KW-1133">Transmembrane helix</keyword>
<keyword evidence="3 7" id="KW-0653">Protein transport</keyword>
<dbReference type="GO" id="GO:0043953">
    <property type="term" value="P:protein transport by the Tat complex"/>
    <property type="evidence" value="ECO:0007669"/>
    <property type="project" value="UniProtKB-UniRule"/>
</dbReference>
<evidence type="ECO:0000313" key="8">
    <source>
        <dbReference type="EMBL" id="MBA8808078.1"/>
    </source>
</evidence>
<comment type="function">
    <text evidence="7">Part of the twin-arginine translocation (Tat) system that transports large folded proteins containing a characteristic twin-arginine motif in their signal peptide across membranes. Together with TatB, TatC is part of a receptor directly interacting with Tat signal peptides.</text>
</comment>
<comment type="caution">
    <text evidence="8">The sequence shown here is derived from an EMBL/GenBank/DDBJ whole genome shotgun (WGS) entry which is preliminary data.</text>
</comment>
<dbReference type="GO" id="GO:0065002">
    <property type="term" value="P:intracellular protein transmembrane transport"/>
    <property type="evidence" value="ECO:0007669"/>
    <property type="project" value="TreeGrafter"/>
</dbReference>
<feature type="transmembrane region" description="Helical" evidence="7">
    <location>
        <begin position="83"/>
        <end position="103"/>
    </location>
</feature>
<evidence type="ECO:0000256" key="6">
    <source>
        <dbReference type="ARBA" id="ARBA00023136"/>
    </source>
</evidence>
<dbReference type="PRINTS" id="PR01840">
    <property type="entry name" value="TATCFAMILY"/>
</dbReference>
<dbReference type="InterPro" id="IPR002033">
    <property type="entry name" value="TatC"/>
</dbReference>
<feature type="transmembrane region" description="Helical" evidence="7">
    <location>
        <begin position="115"/>
        <end position="141"/>
    </location>
</feature>
<keyword evidence="6 7" id="KW-0472">Membrane</keyword>
<dbReference type="PANTHER" id="PTHR30371">
    <property type="entry name" value="SEC-INDEPENDENT PROTEIN TRANSLOCASE PROTEIN TATC"/>
    <property type="match status" value="1"/>
</dbReference>
<evidence type="ECO:0000313" key="9">
    <source>
        <dbReference type="Proteomes" id="UP000540568"/>
    </source>
</evidence>
<dbReference type="HAMAP" id="MF_00902">
    <property type="entry name" value="TatC"/>
    <property type="match status" value="1"/>
</dbReference>
<keyword evidence="5 7" id="KW-0811">Translocation</keyword>
<gene>
    <name evidence="7" type="primary">tatC</name>
    <name evidence="8" type="ORF">FHX71_002020</name>
</gene>
<dbReference type="Proteomes" id="UP000540568">
    <property type="component" value="Unassembled WGS sequence"/>
</dbReference>
<reference evidence="8 9" key="1">
    <citation type="submission" date="2020-07" db="EMBL/GenBank/DDBJ databases">
        <title>Sequencing the genomes of 1000 actinobacteria strains.</title>
        <authorList>
            <person name="Klenk H.-P."/>
        </authorList>
    </citation>
    <scope>NUCLEOTIDE SEQUENCE [LARGE SCALE GENOMIC DNA]</scope>
    <source>
        <strain evidence="8 9">DSM 44121</strain>
    </source>
</reference>
<feature type="transmembrane region" description="Helical" evidence="7">
    <location>
        <begin position="195"/>
        <end position="214"/>
    </location>
</feature>
<keyword evidence="7" id="KW-0813">Transport</keyword>
<comment type="subcellular location">
    <subcellularLocation>
        <location evidence="7">Cell membrane</location>
        <topology evidence="7">Multi-pass membrane protein</topology>
    </subcellularLocation>
    <subcellularLocation>
        <location evidence="1">Membrane</location>
        <topology evidence="1">Multi-pass membrane protein</topology>
    </subcellularLocation>
</comment>
<dbReference type="Pfam" id="PF00902">
    <property type="entry name" value="TatC"/>
    <property type="match status" value="1"/>
</dbReference>
<feature type="transmembrane region" description="Helical" evidence="7">
    <location>
        <begin position="220"/>
        <end position="243"/>
    </location>
</feature>
<evidence type="ECO:0000256" key="3">
    <source>
        <dbReference type="ARBA" id="ARBA00022927"/>
    </source>
</evidence>
<evidence type="ECO:0000256" key="7">
    <source>
        <dbReference type="HAMAP-Rule" id="MF_00902"/>
    </source>
</evidence>
<dbReference type="PANTHER" id="PTHR30371:SF0">
    <property type="entry name" value="SEC-INDEPENDENT PROTEIN TRANSLOCASE PROTEIN TATC, CHLOROPLASTIC-RELATED"/>
    <property type="match status" value="1"/>
</dbReference>
<dbReference type="GO" id="GO:0033281">
    <property type="term" value="C:TAT protein transport complex"/>
    <property type="evidence" value="ECO:0007669"/>
    <property type="project" value="UniProtKB-UniRule"/>
</dbReference>
<dbReference type="EMBL" id="JACGWV010000001">
    <property type="protein sequence ID" value="MBA8808078.1"/>
    <property type="molecule type" value="Genomic_DNA"/>
</dbReference>
<feature type="transmembrane region" description="Helical" evidence="7">
    <location>
        <begin position="21"/>
        <end position="43"/>
    </location>
</feature>
<evidence type="ECO:0000256" key="5">
    <source>
        <dbReference type="ARBA" id="ARBA00023010"/>
    </source>
</evidence>